<evidence type="ECO:0000313" key="4">
    <source>
        <dbReference type="Proteomes" id="UP001219355"/>
    </source>
</evidence>
<keyword evidence="1" id="KW-0812">Transmembrane</keyword>
<dbReference type="InterPro" id="IPR008271">
    <property type="entry name" value="Ser/Thr_kinase_AS"/>
</dbReference>
<dbReference type="SUPFAM" id="SSF56112">
    <property type="entry name" value="Protein kinase-like (PK-like)"/>
    <property type="match status" value="1"/>
</dbReference>
<name>A0AAF0DLA9_9EURO</name>
<dbReference type="GO" id="GO:0004674">
    <property type="term" value="F:protein serine/threonine kinase activity"/>
    <property type="evidence" value="ECO:0007669"/>
    <property type="project" value="UniProtKB-KW"/>
</dbReference>
<dbReference type="AlphaFoldDB" id="A0AAF0DLA9"/>
<gene>
    <name evidence="3" type="ORF">PRK78_005748</name>
</gene>
<keyword evidence="1" id="KW-0472">Membrane</keyword>
<proteinExistence type="predicted"/>
<dbReference type="GO" id="GO:0005524">
    <property type="term" value="F:ATP binding"/>
    <property type="evidence" value="ECO:0007669"/>
    <property type="project" value="InterPro"/>
</dbReference>
<dbReference type="PROSITE" id="PS00108">
    <property type="entry name" value="PROTEIN_KINASE_ST"/>
    <property type="match status" value="1"/>
</dbReference>
<dbReference type="SMART" id="SM00220">
    <property type="entry name" value="S_TKc"/>
    <property type="match status" value="1"/>
</dbReference>
<evidence type="ECO:0000259" key="2">
    <source>
        <dbReference type="PROSITE" id="PS50011"/>
    </source>
</evidence>
<dbReference type="InterPro" id="IPR000719">
    <property type="entry name" value="Prot_kinase_dom"/>
</dbReference>
<reference evidence="3" key="1">
    <citation type="submission" date="2023-03" db="EMBL/GenBank/DDBJ databases">
        <title>Emydomyces testavorans Genome Sequence.</title>
        <authorList>
            <person name="Hoyer L."/>
        </authorList>
    </citation>
    <scope>NUCLEOTIDE SEQUENCE</scope>
    <source>
        <strain evidence="3">16-2883</strain>
    </source>
</reference>
<dbReference type="EMBL" id="CP120630">
    <property type="protein sequence ID" value="WEW60263.1"/>
    <property type="molecule type" value="Genomic_DNA"/>
</dbReference>
<evidence type="ECO:0000256" key="1">
    <source>
        <dbReference type="SAM" id="Phobius"/>
    </source>
</evidence>
<dbReference type="Pfam" id="PF00069">
    <property type="entry name" value="Pkinase"/>
    <property type="match status" value="1"/>
</dbReference>
<keyword evidence="3" id="KW-0723">Serine/threonine-protein kinase</keyword>
<dbReference type="Gene3D" id="1.10.510.10">
    <property type="entry name" value="Transferase(Phosphotransferase) domain 1"/>
    <property type="match status" value="1"/>
</dbReference>
<feature type="domain" description="Protein kinase" evidence="2">
    <location>
        <begin position="1"/>
        <end position="256"/>
    </location>
</feature>
<dbReference type="EC" id="2.7.11.1" evidence="3"/>
<keyword evidence="3" id="KW-0418">Kinase</keyword>
<dbReference type="Proteomes" id="UP001219355">
    <property type="component" value="Chromosome 4"/>
</dbReference>
<organism evidence="3 4">
    <name type="scientific">Emydomyces testavorans</name>
    <dbReference type="NCBI Taxonomy" id="2070801"/>
    <lineage>
        <taxon>Eukaryota</taxon>
        <taxon>Fungi</taxon>
        <taxon>Dikarya</taxon>
        <taxon>Ascomycota</taxon>
        <taxon>Pezizomycotina</taxon>
        <taxon>Eurotiomycetes</taxon>
        <taxon>Eurotiomycetidae</taxon>
        <taxon>Onygenales</taxon>
        <taxon>Nannizziopsiaceae</taxon>
        <taxon>Emydomyces</taxon>
    </lineage>
</organism>
<accession>A0AAF0DLA9</accession>
<sequence>MADTILITNQRPGCIAIGQTGEICKVNESCVVKYPKTFPGDSAYNELRLYLMAIERRIYERLGPLEGILAYYGPGDESGAIELAYASQGDLGAYISAHAMPSSQFRTTWIRSLVNAFYHIYSCKVLHQDVKLNNIFVDNHLLKIADFANGAIFPLNTDMETIYMQDPLARVDLLGIGCVIYSIAAWNPYSYDYFEEERWPRPDEVPVTDGLIYKKIIDKCWRNEYHSVRSLYEDLQQLDIKKCAPEENVLPRVDFILWFCFVPSLLFISGRMLLLRS</sequence>
<protein>
    <submittedName>
        <fullName evidence="3">Serine/threonine protein kinase</fullName>
        <ecNumber evidence="3">2.7.11.1</ecNumber>
    </submittedName>
</protein>
<dbReference type="InterPro" id="IPR011009">
    <property type="entry name" value="Kinase-like_dom_sf"/>
</dbReference>
<dbReference type="PROSITE" id="PS50011">
    <property type="entry name" value="PROTEIN_KINASE_DOM"/>
    <property type="match status" value="1"/>
</dbReference>
<keyword evidence="4" id="KW-1185">Reference proteome</keyword>
<keyword evidence="1" id="KW-1133">Transmembrane helix</keyword>
<evidence type="ECO:0000313" key="3">
    <source>
        <dbReference type="EMBL" id="WEW60263.1"/>
    </source>
</evidence>
<feature type="transmembrane region" description="Helical" evidence="1">
    <location>
        <begin position="255"/>
        <end position="274"/>
    </location>
</feature>
<keyword evidence="3" id="KW-0808">Transferase</keyword>